<evidence type="ECO:0000259" key="2">
    <source>
        <dbReference type="Pfam" id="PF04773"/>
    </source>
</evidence>
<keyword evidence="1" id="KW-0732">Signal</keyword>
<dbReference type="InterPro" id="IPR006860">
    <property type="entry name" value="FecR"/>
</dbReference>
<reference evidence="4" key="1">
    <citation type="journal article" date="2019" name="Int. J. Syst. Evol. Microbiol.">
        <title>The Global Catalogue of Microorganisms (GCM) 10K type strain sequencing project: providing services to taxonomists for standard genome sequencing and annotation.</title>
        <authorList>
            <consortium name="The Broad Institute Genomics Platform"/>
            <consortium name="The Broad Institute Genome Sequencing Center for Infectious Disease"/>
            <person name="Wu L."/>
            <person name="Ma J."/>
        </authorList>
    </citation>
    <scope>NUCLEOTIDE SEQUENCE [LARGE SCALE GENOMIC DNA]</scope>
    <source>
        <strain evidence="4">NBRC 109341</strain>
    </source>
</reference>
<proteinExistence type="predicted"/>
<feature type="chain" id="PRO_5046731670" description="FecR protein domain-containing protein" evidence="1">
    <location>
        <begin position="27"/>
        <end position="175"/>
    </location>
</feature>
<dbReference type="Pfam" id="PF04773">
    <property type="entry name" value="FecR"/>
    <property type="match status" value="1"/>
</dbReference>
<sequence length="175" mass="18919">MSAFRLRHLATTLVLSGGLALGCASAEPTGQRVGTFKQIEGEVWLVRDGVRAPVRSGDPVTEAGRIQTGPGGAASVILKDGTVLTAGPETVMDLSRFQYDSTTQEGNFLLDLLQGSVRVVTGLLAKVNPERFKVQTPTSVVGVRGTDFIVEANPPIEPLHVYLRKHYKDHSRLRR</sequence>
<dbReference type="RefSeq" id="WP_284306703.1">
    <property type="nucleotide sequence ID" value="NZ_BSPB01000003.1"/>
</dbReference>
<evidence type="ECO:0000313" key="3">
    <source>
        <dbReference type="EMBL" id="GLS13255.1"/>
    </source>
</evidence>
<dbReference type="Gene3D" id="2.60.120.1440">
    <property type="match status" value="1"/>
</dbReference>
<comment type="caution">
    <text evidence="3">The sequence shown here is derived from an EMBL/GenBank/DDBJ whole genome shotgun (WGS) entry which is preliminary data.</text>
</comment>
<name>A0ABQ6C3G0_9BURK</name>
<dbReference type="PANTHER" id="PTHR38731">
    <property type="entry name" value="LIPL45-RELATED LIPOPROTEIN-RELATED"/>
    <property type="match status" value="1"/>
</dbReference>
<dbReference type="EMBL" id="BSPB01000003">
    <property type="protein sequence ID" value="GLS13255.1"/>
    <property type="molecule type" value="Genomic_DNA"/>
</dbReference>
<dbReference type="Proteomes" id="UP001156903">
    <property type="component" value="Unassembled WGS sequence"/>
</dbReference>
<protein>
    <recommendedName>
        <fullName evidence="2">FecR protein domain-containing protein</fullName>
    </recommendedName>
</protein>
<evidence type="ECO:0000256" key="1">
    <source>
        <dbReference type="SAM" id="SignalP"/>
    </source>
</evidence>
<feature type="signal peptide" evidence="1">
    <location>
        <begin position="1"/>
        <end position="26"/>
    </location>
</feature>
<evidence type="ECO:0000313" key="4">
    <source>
        <dbReference type="Proteomes" id="UP001156903"/>
    </source>
</evidence>
<gene>
    <name evidence="3" type="ORF">GCM10007935_06840</name>
</gene>
<feature type="domain" description="FecR protein" evidence="2">
    <location>
        <begin position="65"/>
        <end position="152"/>
    </location>
</feature>
<accession>A0ABQ6C3G0</accession>
<organism evidence="3 4">
    <name type="scientific">Hydrogenophaga electricum</name>
    <dbReference type="NCBI Taxonomy" id="1230953"/>
    <lineage>
        <taxon>Bacteria</taxon>
        <taxon>Pseudomonadati</taxon>
        <taxon>Pseudomonadota</taxon>
        <taxon>Betaproteobacteria</taxon>
        <taxon>Burkholderiales</taxon>
        <taxon>Comamonadaceae</taxon>
        <taxon>Hydrogenophaga</taxon>
    </lineage>
</organism>
<dbReference type="PROSITE" id="PS51257">
    <property type="entry name" value="PROKAR_LIPOPROTEIN"/>
    <property type="match status" value="1"/>
</dbReference>
<keyword evidence="4" id="KW-1185">Reference proteome</keyword>